<proteinExistence type="predicted"/>
<keyword evidence="3" id="KW-1185">Reference proteome</keyword>
<dbReference type="Proteomes" id="UP000005408">
    <property type="component" value="Unassembled WGS sequence"/>
</dbReference>
<evidence type="ECO:0000313" key="2">
    <source>
        <dbReference type="EnsemblMetazoa" id="G9477.1:cds"/>
    </source>
</evidence>
<evidence type="ECO:0000256" key="1">
    <source>
        <dbReference type="SAM" id="SignalP"/>
    </source>
</evidence>
<protein>
    <submittedName>
        <fullName evidence="2">Uncharacterized protein</fullName>
    </submittedName>
</protein>
<feature type="signal peptide" evidence="1">
    <location>
        <begin position="1"/>
        <end position="18"/>
    </location>
</feature>
<accession>A0A8W8P684</accession>
<evidence type="ECO:0000313" key="3">
    <source>
        <dbReference type="Proteomes" id="UP000005408"/>
    </source>
</evidence>
<sequence length="151" mass="17216">MKPCAFILLEFLIHPTIPSCKKSCPSSSYHEQLKSTTTSTSVNSNVDISSYQNNGEYADFTNLYEDDNVPYLVGEVEAQYTEPSPTDSVERTSIQMLSDTERWMPRRDHPYCDIGNNEPITISSECQTDISFGQMECMERCVNDKDSFLKR</sequence>
<keyword evidence="1" id="KW-0732">Signal</keyword>
<name>A0A8W8P684_MAGGI</name>
<organism evidence="2 3">
    <name type="scientific">Magallana gigas</name>
    <name type="common">Pacific oyster</name>
    <name type="synonym">Crassostrea gigas</name>
    <dbReference type="NCBI Taxonomy" id="29159"/>
    <lineage>
        <taxon>Eukaryota</taxon>
        <taxon>Metazoa</taxon>
        <taxon>Spiralia</taxon>
        <taxon>Lophotrochozoa</taxon>
        <taxon>Mollusca</taxon>
        <taxon>Bivalvia</taxon>
        <taxon>Autobranchia</taxon>
        <taxon>Pteriomorphia</taxon>
        <taxon>Ostreida</taxon>
        <taxon>Ostreoidea</taxon>
        <taxon>Ostreidae</taxon>
        <taxon>Magallana</taxon>
    </lineage>
</organism>
<dbReference type="AlphaFoldDB" id="A0A8W8P684"/>
<feature type="chain" id="PRO_5036460319" evidence="1">
    <location>
        <begin position="19"/>
        <end position="151"/>
    </location>
</feature>
<reference evidence="2" key="1">
    <citation type="submission" date="2022-08" db="UniProtKB">
        <authorList>
            <consortium name="EnsemblMetazoa"/>
        </authorList>
    </citation>
    <scope>IDENTIFICATION</scope>
    <source>
        <strain evidence="2">05x7-T-G4-1.051#20</strain>
    </source>
</reference>
<dbReference type="EnsemblMetazoa" id="G9477.1">
    <property type="protein sequence ID" value="G9477.1:cds"/>
    <property type="gene ID" value="G9477"/>
</dbReference>